<evidence type="ECO:0000256" key="10">
    <source>
        <dbReference type="ARBA" id="ARBA00023306"/>
    </source>
</evidence>
<keyword evidence="11 12" id="KW-0961">Cell wall biogenesis/degradation</keyword>
<proteinExistence type="inferred from homology"/>
<evidence type="ECO:0000256" key="7">
    <source>
        <dbReference type="ARBA" id="ARBA00022984"/>
    </source>
</evidence>
<feature type="transmembrane region" description="Helical" evidence="12">
    <location>
        <begin position="137"/>
        <end position="153"/>
    </location>
</feature>
<feature type="transmembrane region" description="Helical" evidence="12">
    <location>
        <begin position="21"/>
        <end position="44"/>
    </location>
</feature>
<evidence type="ECO:0000256" key="13">
    <source>
        <dbReference type="NCBIfam" id="TIGR00445"/>
    </source>
</evidence>
<dbReference type="GO" id="GO:0046872">
    <property type="term" value="F:metal ion binding"/>
    <property type="evidence" value="ECO:0007669"/>
    <property type="project" value="UniProtKB-KW"/>
</dbReference>
<feature type="transmembrane region" description="Helical" evidence="12">
    <location>
        <begin position="245"/>
        <end position="262"/>
    </location>
</feature>
<evidence type="ECO:0000313" key="15">
    <source>
        <dbReference type="EMBL" id="GHC11319.1"/>
    </source>
</evidence>
<dbReference type="PANTHER" id="PTHR22926">
    <property type="entry name" value="PHOSPHO-N-ACETYLMURAMOYL-PENTAPEPTIDE-TRANSFERASE"/>
    <property type="match status" value="1"/>
</dbReference>
<keyword evidence="5 12" id="KW-0812">Transmembrane</keyword>
<feature type="transmembrane region" description="Helical" evidence="12">
    <location>
        <begin position="173"/>
        <end position="193"/>
    </location>
</feature>
<keyword evidence="6 12" id="KW-0133">Cell shape</keyword>
<evidence type="ECO:0000256" key="5">
    <source>
        <dbReference type="ARBA" id="ARBA00022692"/>
    </source>
</evidence>
<dbReference type="HAMAP" id="MF_00038">
    <property type="entry name" value="MraY"/>
    <property type="match status" value="1"/>
</dbReference>
<comment type="catalytic activity">
    <reaction evidence="12">
        <text>UDP-N-acetyl-alpha-D-muramoyl-L-alanyl-gamma-D-glutamyl-meso-2,6-diaminopimeloyl-D-alanyl-D-alanine + di-trans,octa-cis-undecaprenyl phosphate = di-trans,octa-cis-undecaprenyl diphospho-N-acetyl-alpha-D-muramoyl-L-alanyl-D-glutamyl-meso-2,6-diaminopimeloyl-D-alanyl-D-alanine + UMP</text>
        <dbReference type="Rhea" id="RHEA:28386"/>
        <dbReference type="ChEBI" id="CHEBI:57865"/>
        <dbReference type="ChEBI" id="CHEBI:60392"/>
        <dbReference type="ChEBI" id="CHEBI:61386"/>
        <dbReference type="ChEBI" id="CHEBI:61387"/>
        <dbReference type="EC" id="2.7.8.13"/>
    </reaction>
</comment>
<evidence type="ECO:0000256" key="3">
    <source>
        <dbReference type="ARBA" id="ARBA00022618"/>
    </source>
</evidence>
<comment type="cofactor">
    <cofactor evidence="12 14">
        <name>Mg(2+)</name>
        <dbReference type="ChEBI" id="CHEBI:18420"/>
    </cofactor>
</comment>
<dbReference type="InterPro" id="IPR000715">
    <property type="entry name" value="Glycosyl_transferase_4"/>
</dbReference>
<evidence type="ECO:0000256" key="4">
    <source>
        <dbReference type="ARBA" id="ARBA00022679"/>
    </source>
</evidence>
<dbReference type="Proteomes" id="UP000642829">
    <property type="component" value="Unassembled WGS sequence"/>
</dbReference>
<feature type="transmembrane region" description="Helical" evidence="12">
    <location>
        <begin position="100"/>
        <end position="117"/>
    </location>
</feature>
<keyword evidence="12 14" id="KW-0479">Metal-binding</keyword>
<evidence type="ECO:0000256" key="14">
    <source>
        <dbReference type="PIRSR" id="PIRSR600715-1"/>
    </source>
</evidence>
<accession>A0A8J3DJP7</accession>
<dbReference type="PANTHER" id="PTHR22926:SF5">
    <property type="entry name" value="PHOSPHO-N-ACETYLMURAMOYL-PENTAPEPTIDE-TRANSFERASE HOMOLOG"/>
    <property type="match status" value="1"/>
</dbReference>
<comment type="similarity">
    <text evidence="2 12">Belongs to the glycosyltransferase 4 family. MraY subfamily.</text>
</comment>
<reference evidence="15" key="2">
    <citation type="submission" date="2020-09" db="EMBL/GenBank/DDBJ databases">
        <authorList>
            <person name="Sun Q."/>
            <person name="Kim S."/>
        </authorList>
    </citation>
    <scope>NUCLEOTIDE SEQUENCE</scope>
    <source>
        <strain evidence="15">KCTC 12870</strain>
    </source>
</reference>
<feature type="binding site" evidence="14">
    <location>
        <position position="198"/>
    </location>
    <ligand>
        <name>Mg(2+)</name>
        <dbReference type="ChEBI" id="CHEBI:18420"/>
    </ligand>
</feature>
<dbReference type="GO" id="GO:0008963">
    <property type="term" value="F:phospho-N-acetylmuramoyl-pentapeptide-transferase activity"/>
    <property type="evidence" value="ECO:0007669"/>
    <property type="project" value="UniProtKB-UniRule"/>
</dbReference>
<dbReference type="EC" id="2.7.8.13" evidence="12 13"/>
<feature type="transmembrane region" description="Helical" evidence="12">
    <location>
        <begin position="269"/>
        <end position="290"/>
    </location>
</feature>
<keyword evidence="8 12" id="KW-1133">Transmembrane helix</keyword>
<dbReference type="PROSITE" id="PS01347">
    <property type="entry name" value="MRAY_1"/>
    <property type="match status" value="1"/>
</dbReference>
<dbReference type="CDD" id="cd06852">
    <property type="entry name" value="GT_MraY"/>
    <property type="match status" value="1"/>
</dbReference>
<evidence type="ECO:0000256" key="11">
    <source>
        <dbReference type="ARBA" id="ARBA00023316"/>
    </source>
</evidence>
<keyword evidence="4 12" id="KW-0808">Transferase</keyword>
<protein>
    <recommendedName>
        <fullName evidence="12 13">Phospho-N-acetylmuramoyl-pentapeptide-transferase</fullName>
        <ecNumber evidence="12 13">2.7.8.13</ecNumber>
    </recommendedName>
    <alternativeName>
        <fullName evidence="12">UDP-MurNAc-pentapeptide phosphotransferase</fullName>
    </alternativeName>
</protein>
<dbReference type="AlphaFoldDB" id="A0A8J3DJP7"/>
<dbReference type="RefSeq" id="WP_189516865.1">
    <property type="nucleotide sequence ID" value="NZ_BMXG01000025.1"/>
</dbReference>
<name>A0A8J3DJP7_9BACT</name>
<comment type="function">
    <text evidence="12">Catalyzes the initial step of the lipid cycle reactions in the biosynthesis of the cell wall peptidoglycan: transfers peptidoglycan precursor phospho-MurNAc-pentapeptide from UDP-MurNAc-pentapeptide onto the lipid carrier undecaprenyl phosphate, yielding undecaprenyl-pyrophosphoryl-MurNAc-pentapeptide, known as lipid I.</text>
</comment>
<keyword evidence="7 12" id="KW-0573">Peptidoglycan synthesis</keyword>
<organism evidence="15 16">
    <name type="scientific">Cerasicoccus arenae</name>
    <dbReference type="NCBI Taxonomy" id="424488"/>
    <lineage>
        <taxon>Bacteria</taxon>
        <taxon>Pseudomonadati</taxon>
        <taxon>Verrucomicrobiota</taxon>
        <taxon>Opitutia</taxon>
        <taxon>Puniceicoccales</taxon>
        <taxon>Cerasicoccaceae</taxon>
        <taxon>Cerasicoccus</taxon>
    </lineage>
</organism>
<evidence type="ECO:0000313" key="16">
    <source>
        <dbReference type="Proteomes" id="UP000642829"/>
    </source>
</evidence>
<dbReference type="GO" id="GO:0071555">
    <property type="term" value="P:cell wall organization"/>
    <property type="evidence" value="ECO:0007669"/>
    <property type="project" value="UniProtKB-KW"/>
</dbReference>
<dbReference type="GO" id="GO:0009252">
    <property type="term" value="P:peptidoglycan biosynthetic process"/>
    <property type="evidence" value="ECO:0007669"/>
    <property type="project" value="UniProtKB-UniRule"/>
</dbReference>
<dbReference type="InterPro" id="IPR018480">
    <property type="entry name" value="PNAcMuramoyl-5peptid_Trfase_CS"/>
</dbReference>
<evidence type="ECO:0000256" key="8">
    <source>
        <dbReference type="ARBA" id="ARBA00022989"/>
    </source>
</evidence>
<dbReference type="EMBL" id="BMXG01000025">
    <property type="protein sequence ID" value="GHC11319.1"/>
    <property type="molecule type" value="Genomic_DNA"/>
</dbReference>
<keyword evidence="9 12" id="KW-0472">Membrane</keyword>
<evidence type="ECO:0000256" key="1">
    <source>
        <dbReference type="ARBA" id="ARBA00004141"/>
    </source>
</evidence>
<evidence type="ECO:0000256" key="6">
    <source>
        <dbReference type="ARBA" id="ARBA00022960"/>
    </source>
</evidence>
<comment type="caution">
    <text evidence="15">The sequence shown here is derived from an EMBL/GenBank/DDBJ whole genome shotgun (WGS) entry which is preliminary data.</text>
</comment>
<reference evidence="15" key="1">
    <citation type="journal article" date="2014" name="Int. J. Syst. Evol. Microbiol.">
        <title>Complete genome sequence of Corynebacterium casei LMG S-19264T (=DSM 44701T), isolated from a smear-ripened cheese.</title>
        <authorList>
            <consortium name="US DOE Joint Genome Institute (JGI-PGF)"/>
            <person name="Walter F."/>
            <person name="Albersmeier A."/>
            <person name="Kalinowski J."/>
            <person name="Ruckert C."/>
        </authorList>
    </citation>
    <scope>NUCLEOTIDE SEQUENCE</scope>
    <source>
        <strain evidence="15">KCTC 12870</strain>
    </source>
</reference>
<feature type="binding site" evidence="14">
    <location>
        <position position="273"/>
    </location>
    <ligand>
        <name>Mg(2+)</name>
        <dbReference type="ChEBI" id="CHEBI:18420"/>
    </ligand>
</feature>
<keyword evidence="16" id="KW-1185">Reference proteome</keyword>
<dbReference type="GO" id="GO:0051301">
    <property type="term" value="P:cell division"/>
    <property type="evidence" value="ECO:0007669"/>
    <property type="project" value="UniProtKB-KW"/>
</dbReference>
<feature type="transmembrane region" description="Helical" evidence="12">
    <location>
        <begin position="296"/>
        <end position="317"/>
    </location>
</feature>
<dbReference type="PROSITE" id="PS01348">
    <property type="entry name" value="MRAY_2"/>
    <property type="match status" value="1"/>
</dbReference>
<evidence type="ECO:0000256" key="2">
    <source>
        <dbReference type="ARBA" id="ARBA00005583"/>
    </source>
</evidence>
<gene>
    <name evidence="12 15" type="primary">mraY</name>
    <name evidence="15" type="ORF">GCM10007047_30810</name>
</gene>
<keyword evidence="12 14" id="KW-0460">Magnesium</keyword>
<dbReference type="UniPathway" id="UPA00219"/>
<comment type="subcellular location">
    <subcellularLocation>
        <location evidence="12">Cell membrane</location>
        <topology evidence="12">Multi-pass membrane protein</topology>
    </subcellularLocation>
    <subcellularLocation>
        <location evidence="1">Membrane</location>
        <topology evidence="1">Multi-pass membrane protein</topology>
    </subcellularLocation>
</comment>
<keyword evidence="3 12" id="KW-0132">Cell division</keyword>
<dbReference type="GO" id="GO:0005886">
    <property type="term" value="C:plasma membrane"/>
    <property type="evidence" value="ECO:0007669"/>
    <property type="project" value="UniProtKB-SubCell"/>
</dbReference>
<dbReference type="InterPro" id="IPR003524">
    <property type="entry name" value="PNAcMuramoyl-5peptid_Trfase"/>
</dbReference>
<comment type="pathway">
    <text evidence="12">Cell wall biogenesis; peptidoglycan biosynthesis.</text>
</comment>
<evidence type="ECO:0000256" key="9">
    <source>
        <dbReference type="ARBA" id="ARBA00023136"/>
    </source>
</evidence>
<evidence type="ECO:0000256" key="12">
    <source>
        <dbReference type="HAMAP-Rule" id="MF_00038"/>
    </source>
</evidence>
<dbReference type="NCBIfam" id="TIGR00445">
    <property type="entry name" value="mraY"/>
    <property type="match status" value="1"/>
</dbReference>
<keyword evidence="10 12" id="KW-0131">Cell cycle</keyword>
<feature type="transmembrane region" description="Helical" evidence="12">
    <location>
        <begin position="344"/>
        <end position="363"/>
    </location>
</feature>
<sequence>MLVYLEHLEHLWGPFRLFGSITFRMMMAAATALCVGFIIAPHIFDRLRRLKAEQALRNASEVGKLAALHASKKSTPTMGGLMIFAAVTGSSILWARPNVYVITALIVYAGLTAIGFFDDYLKVTKKSSAGLASRWKLAGQALLTFLALGLLLGNSETRNEMVQLWVPFYKFPLIESMPLWFAFIFFFFVLAGSSNAINLTDGVDGLAIGCTVTVAITYALMAYASGNRIIADYFLLSYIPGTGELAVICTSLVGGSLAFLWHNSHPATVFMGDTGSLALGGLIGAIAFMVHQPVTLIIVGGIFVMEAVSVILQVGSFKLTGKRIFRMAPIHHHFELAGWHESKVVIRFWILSLIFAFIGLASLKIR</sequence>
<keyword evidence="12" id="KW-1003">Cell membrane</keyword>
<feature type="transmembrane region" description="Helical" evidence="12">
    <location>
        <begin position="205"/>
        <end position="225"/>
    </location>
</feature>
<dbReference type="GO" id="GO:0008360">
    <property type="term" value="P:regulation of cell shape"/>
    <property type="evidence" value="ECO:0007669"/>
    <property type="project" value="UniProtKB-KW"/>
</dbReference>
<dbReference type="Pfam" id="PF00953">
    <property type="entry name" value="Glycos_transf_4"/>
    <property type="match status" value="1"/>
</dbReference>